<dbReference type="GeneID" id="92824214"/>
<dbReference type="EMBL" id="BSCI01000028">
    <property type="protein sequence ID" value="GLG88446.1"/>
    <property type="molecule type" value="Genomic_DNA"/>
</dbReference>
<reference evidence="11 12" key="1">
    <citation type="submission" date="2015-09" db="EMBL/GenBank/DDBJ databases">
        <authorList>
            <consortium name="Pathogen Informatics"/>
        </authorList>
    </citation>
    <scope>NUCLEOTIDE SEQUENCE [LARGE SCALE GENOMIC DNA]</scope>
    <source>
        <strain evidence="4 11">2789STDY5834866</strain>
        <strain evidence="3 12">2789STDY5834962</strain>
    </source>
</reference>
<dbReference type="Proteomes" id="UP000095362">
    <property type="component" value="Unassembled WGS sequence"/>
</dbReference>
<reference evidence="5" key="3">
    <citation type="submission" date="2022-09" db="EMBL/GenBank/DDBJ databases">
        <title>Draft genome sequence of Coprococcus comes strain 31264.</title>
        <authorList>
            <person name="Atsushi H."/>
            <person name="Moriya O."/>
            <person name="Mitsuo S."/>
        </authorList>
    </citation>
    <scope>NUCLEOTIDE SEQUENCE</scope>
    <source>
        <strain evidence="5">JCM 31264</strain>
    </source>
</reference>
<dbReference type="STRING" id="410072.ERS852525_00544"/>
<evidence type="ECO:0000313" key="13">
    <source>
        <dbReference type="Proteomes" id="UP000260655"/>
    </source>
</evidence>
<dbReference type="AlphaFoldDB" id="A0A174EC28"/>
<dbReference type="Proteomes" id="UP000286595">
    <property type="component" value="Unassembled WGS sequence"/>
</dbReference>
<evidence type="ECO:0000313" key="3">
    <source>
        <dbReference type="EMBL" id="CUN15304.1"/>
    </source>
</evidence>
<dbReference type="EMBL" id="QRXY01000001">
    <property type="protein sequence ID" value="RGU47741.1"/>
    <property type="molecule type" value="Genomic_DNA"/>
</dbReference>
<accession>A0A174EC28</accession>
<evidence type="ECO:0000313" key="4">
    <source>
        <dbReference type="EMBL" id="CUO35412.1"/>
    </source>
</evidence>
<evidence type="ECO:0000313" key="7">
    <source>
        <dbReference type="EMBL" id="RGT92393.1"/>
    </source>
</evidence>
<dbReference type="EMBL" id="QSOV01000001">
    <property type="protein sequence ID" value="RGJ26537.1"/>
    <property type="molecule type" value="Genomic_DNA"/>
</dbReference>
<dbReference type="Proteomes" id="UP001145109">
    <property type="component" value="Unassembled WGS sequence"/>
</dbReference>
<dbReference type="Proteomes" id="UP000284579">
    <property type="component" value="Unassembled WGS sequence"/>
</dbReference>
<protein>
    <submittedName>
        <fullName evidence="4">Uncharacterized protein</fullName>
    </submittedName>
</protein>
<dbReference type="Gene3D" id="3.40.50.300">
    <property type="entry name" value="P-loop containing nucleotide triphosphate hydrolases"/>
    <property type="match status" value="1"/>
</dbReference>
<reference evidence="13 14" key="2">
    <citation type="submission" date="2018-08" db="EMBL/GenBank/DDBJ databases">
        <title>A genome reference for cultivated species of the human gut microbiota.</title>
        <authorList>
            <person name="Zou Y."/>
            <person name="Xue W."/>
            <person name="Luo G."/>
        </authorList>
    </citation>
    <scope>NUCLEOTIDE SEQUENCE [LARGE SCALE GENOMIC DNA]</scope>
    <source>
        <strain evidence="8 16">AF16-31</strain>
        <strain evidence="7 14">AF18-12LB</strain>
        <strain evidence="10 17">AM22-12LB</strain>
        <strain evidence="9 15">AM23-3</strain>
        <strain evidence="6 13">TM07-19</strain>
    </source>
</reference>
<dbReference type="RefSeq" id="WP_008369798.1">
    <property type="nucleotide sequence ID" value="NZ_BSCI01000028.1"/>
</dbReference>
<reference evidence="5" key="4">
    <citation type="submission" date="2022-11" db="EMBL/GenBank/DDBJ databases">
        <title>Draft genome sequence of Coprococcus comes strain 31264.</title>
        <authorList>
            <person name="Hisatomi A."/>
            <person name="Ohkuma M."/>
            <person name="Sakamoto M."/>
        </authorList>
    </citation>
    <scope>NUCLEOTIDE SEQUENCE</scope>
    <source>
        <strain evidence="5">JCM 31264</strain>
    </source>
</reference>
<evidence type="ECO:0000313" key="6">
    <source>
        <dbReference type="EMBL" id="RGJ26537.1"/>
    </source>
</evidence>
<evidence type="ECO:0000313" key="15">
    <source>
        <dbReference type="Proteomes" id="UP000284579"/>
    </source>
</evidence>
<gene>
    <name evidence="5" type="ORF">comes_29940</name>
    <name evidence="10" type="ORF">DW252_08230</name>
    <name evidence="9" type="ORF">DW656_16125</name>
    <name evidence="8" type="ORF">DWW65_01165</name>
    <name evidence="7" type="ORF">DWX03_01880</name>
    <name evidence="6" type="ORF">DXD67_01895</name>
    <name evidence="4" type="ORF">ERS852481_01897</name>
    <name evidence="3" type="ORF">ERS852574_03034</name>
</gene>
<dbReference type="EMBL" id="QRHO01000040">
    <property type="protein sequence ID" value="RHF80042.1"/>
    <property type="molecule type" value="Genomic_DNA"/>
</dbReference>
<dbReference type="PaxDb" id="410072-ERS852525_00544"/>
<evidence type="ECO:0000313" key="12">
    <source>
        <dbReference type="Proteomes" id="UP000095727"/>
    </source>
</evidence>
<dbReference type="Proteomes" id="UP000285693">
    <property type="component" value="Unassembled WGS sequence"/>
</dbReference>
<feature type="domain" description="CobW/HypB/UreG nucleotide-binding" evidence="1">
    <location>
        <begin position="4"/>
        <end position="168"/>
    </location>
</feature>
<evidence type="ECO:0000313" key="8">
    <source>
        <dbReference type="EMBL" id="RGU47741.1"/>
    </source>
</evidence>
<dbReference type="EMBL" id="QRXJ01000002">
    <property type="protein sequence ID" value="RGT92393.1"/>
    <property type="molecule type" value="Genomic_DNA"/>
</dbReference>
<dbReference type="Proteomes" id="UP000260655">
    <property type="component" value="Unassembled WGS sequence"/>
</dbReference>
<dbReference type="InterPro" id="IPR048447">
    <property type="entry name" value="DUF1980_C"/>
</dbReference>
<dbReference type="EMBL" id="QRIM01000008">
    <property type="protein sequence ID" value="RHG60351.1"/>
    <property type="molecule type" value="Genomic_DNA"/>
</dbReference>
<evidence type="ECO:0000313" key="17">
    <source>
        <dbReference type="Proteomes" id="UP000286595"/>
    </source>
</evidence>
<evidence type="ECO:0000313" key="10">
    <source>
        <dbReference type="EMBL" id="RHG60351.1"/>
    </source>
</evidence>
<keyword evidence="14" id="KW-1185">Reference proteome</keyword>
<dbReference type="EMBL" id="CYXR01000031">
    <property type="protein sequence ID" value="CUN15304.1"/>
    <property type="molecule type" value="Genomic_DNA"/>
</dbReference>
<dbReference type="InterPro" id="IPR003495">
    <property type="entry name" value="CobW/HypB/UreG_nucleotide-bd"/>
</dbReference>
<evidence type="ECO:0000313" key="5">
    <source>
        <dbReference type="EMBL" id="GLG88446.1"/>
    </source>
</evidence>
<sequence length="313" mass="36792">MTTPVYICTGFLDSGKTTFIKDTLMKQEWIEEGPTLLLQCEEGEEEYSEKYLDENGLFLFNIEEREKLNKTFFENCEKIYHPVQVIIEYNGTWDLQEILDEDFPRNWEIQGVYSTVSGETLDMYLKNMRNMLMNQLTESELIIINRCGENTDRSAFRRALKIQNPQAQLIFEGVDGNIIPQTEEDLPYDLKADHIFIDDVDFGTWYVDAYEHPERYEHKKITFLAQLFRPKGMPANMLIPGRQIMTCCADDIRFYGYPCNLGRAAQITQRSWKKVTVKFEYEAYRPMVPKQPVLYMLEMESAEKPEEEVVYLG</sequence>
<evidence type="ECO:0000259" key="2">
    <source>
        <dbReference type="Pfam" id="PF21537"/>
    </source>
</evidence>
<dbReference type="Proteomes" id="UP000095727">
    <property type="component" value="Unassembled WGS sequence"/>
</dbReference>
<name>A0A174EC28_9FIRM</name>
<dbReference type="InterPro" id="IPR027417">
    <property type="entry name" value="P-loop_NTPase"/>
</dbReference>
<evidence type="ECO:0000313" key="11">
    <source>
        <dbReference type="Proteomes" id="UP000095362"/>
    </source>
</evidence>
<dbReference type="Pfam" id="PF21537">
    <property type="entry name" value="DUF1980_C"/>
    <property type="match status" value="1"/>
</dbReference>
<feature type="domain" description="DUF1980" evidence="2">
    <location>
        <begin position="186"/>
        <end position="311"/>
    </location>
</feature>
<proteinExistence type="predicted"/>
<dbReference type="EMBL" id="CYZK01000011">
    <property type="protein sequence ID" value="CUO35412.1"/>
    <property type="molecule type" value="Genomic_DNA"/>
</dbReference>
<dbReference type="Proteomes" id="UP000283360">
    <property type="component" value="Unassembled WGS sequence"/>
</dbReference>
<evidence type="ECO:0000313" key="9">
    <source>
        <dbReference type="EMBL" id="RHF80042.1"/>
    </source>
</evidence>
<evidence type="ECO:0000313" key="16">
    <source>
        <dbReference type="Proteomes" id="UP000285693"/>
    </source>
</evidence>
<evidence type="ECO:0000313" key="14">
    <source>
        <dbReference type="Proteomes" id="UP000283360"/>
    </source>
</evidence>
<evidence type="ECO:0000259" key="1">
    <source>
        <dbReference type="Pfam" id="PF02492"/>
    </source>
</evidence>
<organism evidence="4 11">
    <name type="scientific">Coprococcus comes</name>
    <dbReference type="NCBI Taxonomy" id="410072"/>
    <lineage>
        <taxon>Bacteria</taxon>
        <taxon>Bacillati</taxon>
        <taxon>Bacillota</taxon>
        <taxon>Clostridia</taxon>
        <taxon>Lachnospirales</taxon>
        <taxon>Lachnospiraceae</taxon>
        <taxon>Coprococcus</taxon>
    </lineage>
</organism>
<dbReference type="Pfam" id="PF02492">
    <property type="entry name" value="cobW"/>
    <property type="match status" value="1"/>
</dbReference>